<feature type="compositionally biased region" description="Low complexity" evidence="1">
    <location>
        <begin position="23"/>
        <end position="32"/>
    </location>
</feature>
<dbReference type="InterPro" id="IPR054464">
    <property type="entry name" value="ULD_fung"/>
</dbReference>
<feature type="compositionally biased region" description="Basic and acidic residues" evidence="1">
    <location>
        <begin position="33"/>
        <end position="53"/>
    </location>
</feature>
<accession>A0AAD6BYI2</accession>
<reference evidence="3" key="2">
    <citation type="journal article" date="2023" name="IMA Fungus">
        <title>Comparative genomic study of the Penicillium genus elucidates a diverse pangenome and 15 lateral gene transfer events.</title>
        <authorList>
            <person name="Petersen C."/>
            <person name="Sorensen T."/>
            <person name="Nielsen M.R."/>
            <person name="Sondergaard T.E."/>
            <person name="Sorensen J.L."/>
            <person name="Fitzpatrick D.A."/>
            <person name="Frisvad J.C."/>
            <person name="Nielsen K.L."/>
        </authorList>
    </citation>
    <scope>NUCLEOTIDE SEQUENCE</scope>
    <source>
        <strain evidence="3">IBT 16125</strain>
    </source>
</reference>
<reference evidence="3" key="1">
    <citation type="submission" date="2022-12" db="EMBL/GenBank/DDBJ databases">
        <authorList>
            <person name="Petersen C."/>
        </authorList>
    </citation>
    <scope>NUCLEOTIDE SEQUENCE</scope>
    <source>
        <strain evidence="3">IBT 16125</strain>
    </source>
</reference>
<dbReference type="Proteomes" id="UP001213681">
    <property type="component" value="Unassembled WGS sequence"/>
</dbReference>
<organism evidence="3 4">
    <name type="scientific">Penicillium daleae</name>
    <dbReference type="NCBI Taxonomy" id="63821"/>
    <lineage>
        <taxon>Eukaryota</taxon>
        <taxon>Fungi</taxon>
        <taxon>Dikarya</taxon>
        <taxon>Ascomycota</taxon>
        <taxon>Pezizomycotina</taxon>
        <taxon>Eurotiomycetes</taxon>
        <taxon>Eurotiomycetidae</taxon>
        <taxon>Eurotiales</taxon>
        <taxon>Aspergillaceae</taxon>
        <taxon>Penicillium</taxon>
    </lineage>
</organism>
<feature type="region of interest" description="Disordered" evidence="1">
    <location>
        <begin position="1"/>
        <end position="65"/>
    </location>
</feature>
<evidence type="ECO:0000313" key="4">
    <source>
        <dbReference type="Proteomes" id="UP001213681"/>
    </source>
</evidence>
<feature type="compositionally biased region" description="Polar residues" evidence="1">
    <location>
        <begin position="1"/>
        <end position="20"/>
    </location>
</feature>
<name>A0AAD6BYI2_9EURO</name>
<dbReference type="GeneID" id="81602704"/>
<proteinExistence type="predicted"/>
<dbReference type="EMBL" id="JAPVEA010000008">
    <property type="protein sequence ID" value="KAJ5438081.1"/>
    <property type="molecule type" value="Genomic_DNA"/>
</dbReference>
<dbReference type="Pfam" id="PF22893">
    <property type="entry name" value="ULD_2"/>
    <property type="match status" value="1"/>
</dbReference>
<dbReference type="RefSeq" id="XP_056761310.1">
    <property type="nucleotide sequence ID" value="XM_056912461.1"/>
</dbReference>
<protein>
    <recommendedName>
        <fullName evidence="2">Ubiquitin-like domain-containing protein</fullName>
    </recommendedName>
</protein>
<keyword evidence="4" id="KW-1185">Reference proteome</keyword>
<feature type="compositionally biased region" description="Polar residues" evidence="1">
    <location>
        <begin position="54"/>
        <end position="64"/>
    </location>
</feature>
<evidence type="ECO:0000313" key="3">
    <source>
        <dbReference type="EMBL" id="KAJ5438081.1"/>
    </source>
</evidence>
<evidence type="ECO:0000256" key="1">
    <source>
        <dbReference type="SAM" id="MobiDB-lite"/>
    </source>
</evidence>
<sequence>MTPQAVAKFQTSSFETQVHQKSSDSSSATTIIADDRLGGKRDEAYPKVEDHSQAHTQRGASSEEVQFIKEERNSLNEAGRENGEYLRRKAAERDAVQALAKLGMLQARPPSPPLEKKKPIKFKDAVGRKFSFPFELCSTWQATWPLTSAFDTGNGGSY</sequence>
<feature type="domain" description="Ubiquitin-like" evidence="2">
    <location>
        <begin position="116"/>
        <end position="144"/>
    </location>
</feature>
<gene>
    <name evidence="3" type="ORF">N7458_009079</name>
</gene>
<dbReference type="AlphaFoldDB" id="A0AAD6BYI2"/>
<evidence type="ECO:0000259" key="2">
    <source>
        <dbReference type="Pfam" id="PF22893"/>
    </source>
</evidence>
<comment type="caution">
    <text evidence="3">The sequence shown here is derived from an EMBL/GenBank/DDBJ whole genome shotgun (WGS) entry which is preliminary data.</text>
</comment>